<evidence type="ECO:0000313" key="1">
    <source>
        <dbReference type="EMBL" id="CCF37021.1"/>
    </source>
</evidence>
<dbReference type="Proteomes" id="UP000007174">
    <property type="component" value="Unassembled WGS sequence"/>
</dbReference>
<dbReference type="HOGENOM" id="CLU_027146_1_0_1"/>
<sequence length="470" mass="54461">MDSDEEFRDSRWTRRENASHIMYDEIIPSMPTEDSKPYCIWYEIASEETYRKLFKRYPDMRYQIGRACAAAGYDTLYGELNLLPDVSIAEEARETNNDGSKRIFNEIMSQPTRYAVMDDYTRTINVSDPQPGAYLNGDTAVRSSLHTDYEGEIDDDMRDPHYFDITEDIGPSRMHAGHRNMDHEVLPQQFEYLLWSPLPRDLPTTRKDALIVMAAYEGNLDRYLRLRRPSMVADECCAVQRGIYHNTTFAKWWSLQDPGTLGPNSQYILEAINARFIMNNDLSRIDPETPENNDVPRLFWHPLFPQERTLRELVRRRPRTAFQAALVCIAANYQYTYDALDVAPHYITYQQARMSHNPHYALDIERRAAESGVDLHPNTHLSHLTRPDKEPTTLAIEPGIRAFRGALVEAHLKGIYPGELQANAASWELFICVPNELKRRAEVEELMLYPESDDIESWKGLISRDQGTRI</sequence>
<evidence type="ECO:0008006" key="3">
    <source>
        <dbReference type="Google" id="ProtNLM"/>
    </source>
</evidence>
<proteinExistence type="predicted"/>
<dbReference type="EMBL" id="CACQ02002266">
    <property type="protein sequence ID" value="CCF37021.1"/>
    <property type="molecule type" value="Genomic_DNA"/>
</dbReference>
<accession>H1V9W8</accession>
<name>H1V9W8_COLHI</name>
<dbReference type="VEuPathDB" id="FungiDB:CH63R_11012"/>
<gene>
    <name evidence="1" type="ORF">CH063_08454</name>
</gene>
<reference evidence="2" key="1">
    <citation type="journal article" date="2012" name="Nat. Genet.">
        <title>Lifestyle transitions in plant pathogenic Colletotrichum fungi deciphered by genome and transcriptome analyses.</title>
        <authorList>
            <person name="O'Connell R.J."/>
            <person name="Thon M.R."/>
            <person name="Hacquard S."/>
            <person name="Amyotte S.G."/>
            <person name="Kleemann J."/>
            <person name="Torres M.F."/>
            <person name="Damm U."/>
            <person name="Buiate E.A."/>
            <person name="Epstein L."/>
            <person name="Alkan N."/>
            <person name="Altmueller J."/>
            <person name="Alvarado-Balderrama L."/>
            <person name="Bauser C.A."/>
            <person name="Becker C."/>
            <person name="Birren B.W."/>
            <person name="Chen Z."/>
            <person name="Choi J."/>
            <person name="Crouch J.A."/>
            <person name="Duvick J.P."/>
            <person name="Farman M.A."/>
            <person name="Gan P."/>
            <person name="Heiman D."/>
            <person name="Henrissat B."/>
            <person name="Howard R.J."/>
            <person name="Kabbage M."/>
            <person name="Koch C."/>
            <person name="Kracher B."/>
            <person name="Kubo Y."/>
            <person name="Law A.D."/>
            <person name="Lebrun M.-H."/>
            <person name="Lee Y.-H."/>
            <person name="Miyara I."/>
            <person name="Moore N."/>
            <person name="Neumann U."/>
            <person name="Nordstroem K."/>
            <person name="Panaccione D.G."/>
            <person name="Panstruga R."/>
            <person name="Place M."/>
            <person name="Proctor R.H."/>
            <person name="Prusky D."/>
            <person name="Rech G."/>
            <person name="Reinhardt R."/>
            <person name="Rollins J.A."/>
            <person name="Rounsley S."/>
            <person name="Schardl C.L."/>
            <person name="Schwartz D.C."/>
            <person name="Shenoy N."/>
            <person name="Shirasu K."/>
            <person name="Sikhakolli U.R."/>
            <person name="Stueber K."/>
            <person name="Sukno S.A."/>
            <person name="Sweigard J.A."/>
            <person name="Takano Y."/>
            <person name="Takahara H."/>
            <person name="Trail F."/>
            <person name="van der Does H.C."/>
            <person name="Voll L.M."/>
            <person name="Will I."/>
            <person name="Young S."/>
            <person name="Zeng Q."/>
            <person name="Zhang J."/>
            <person name="Zhou S."/>
            <person name="Dickman M.B."/>
            <person name="Schulze-Lefert P."/>
            <person name="Ver Loren van Themaat E."/>
            <person name="Ma L.-J."/>
            <person name="Vaillancourt L.J."/>
        </authorList>
    </citation>
    <scope>NUCLEOTIDE SEQUENCE [LARGE SCALE GENOMIC DNA]</scope>
    <source>
        <strain evidence="2">IMI 349063</strain>
    </source>
</reference>
<dbReference type="AlphaFoldDB" id="H1V9W8"/>
<evidence type="ECO:0000313" key="2">
    <source>
        <dbReference type="Proteomes" id="UP000007174"/>
    </source>
</evidence>
<organism evidence="1 2">
    <name type="scientific">Colletotrichum higginsianum (strain IMI 349063)</name>
    <name type="common">Crucifer anthracnose fungus</name>
    <dbReference type="NCBI Taxonomy" id="759273"/>
    <lineage>
        <taxon>Eukaryota</taxon>
        <taxon>Fungi</taxon>
        <taxon>Dikarya</taxon>
        <taxon>Ascomycota</taxon>
        <taxon>Pezizomycotina</taxon>
        <taxon>Sordariomycetes</taxon>
        <taxon>Hypocreomycetidae</taxon>
        <taxon>Glomerellales</taxon>
        <taxon>Glomerellaceae</taxon>
        <taxon>Colletotrichum</taxon>
        <taxon>Colletotrichum destructivum species complex</taxon>
    </lineage>
</organism>
<protein>
    <recommendedName>
        <fullName evidence="3">Alpha-mannosyltransferase</fullName>
    </recommendedName>
</protein>
<dbReference type="eggNOG" id="ENOG502SIC9">
    <property type="taxonomic scope" value="Eukaryota"/>
</dbReference>